<dbReference type="CDD" id="cd00130">
    <property type="entry name" value="PAS"/>
    <property type="match status" value="1"/>
</dbReference>
<dbReference type="Proteomes" id="UP000005459">
    <property type="component" value="Unassembled WGS sequence"/>
</dbReference>
<evidence type="ECO:0000259" key="9">
    <source>
        <dbReference type="PROSITE" id="PS50113"/>
    </source>
</evidence>
<protein>
    <recommendedName>
        <fullName evidence="2">histidine kinase</fullName>
        <ecNumber evidence="2">2.7.13.3</ecNumber>
    </recommendedName>
</protein>
<dbReference type="eggNOG" id="COG4191">
    <property type="taxonomic scope" value="Bacteria"/>
</dbReference>
<evidence type="ECO:0000259" key="8">
    <source>
        <dbReference type="PROSITE" id="PS50112"/>
    </source>
</evidence>
<dbReference type="InterPro" id="IPR013655">
    <property type="entry name" value="PAS_fold_3"/>
</dbReference>
<dbReference type="InterPro" id="IPR004358">
    <property type="entry name" value="Sig_transdc_His_kin-like_C"/>
</dbReference>
<dbReference type="PROSITE" id="PS50109">
    <property type="entry name" value="HIS_KIN"/>
    <property type="match status" value="1"/>
</dbReference>
<dbReference type="InterPro" id="IPR035965">
    <property type="entry name" value="PAS-like_dom_sf"/>
</dbReference>
<keyword evidence="11" id="KW-1185">Reference proteome</keyword>
<evidence type="ECO:0000259" key="7">
    <source>
        <dbReference type="PROSITE" id="PS50109"/>
    </source>
</evidence>
<feature type="transmembrane region" description="Helical" evidence="6">
    <location>
        <begin position="94"/>
        <end position="114"/>
    </location>
</feature>
<dbReference type="InterPro" id="IPR036097">
    <property type="entry name" value="HisK_dim/P_sf"/>
</dbReference>
<name>F9UD16_9GAMM</name>
<dbReference type="EC" id="2.7.13.3" evidence="2"/>
<dbReference type="AlphaFoldDB" id="F9UD16"/>
<dbReference type="Gene3D" id="3.30.565.10">
    <property type="entry name" value="Histidine kinase-like ATPase, C-terminal domain"/>
    <property type="match status" value="1"/>
</dbReference>
<dbReference type="Gene3D" id="3.30.450.20">
    <property type="entry name" value="PAS domain"/>
    <property type="match status" value="1"/>
</dbReference>
<dbReference type="InterPro" id="IPR003661">
    <property type="entry name" value="HisK_dim/P_dom"/>
</dbReference>
<dbReference type="InterPro" id="IPR000014">
    <property type="entry name" value="PAS"/>
</dbReference>
<dbReference type="Pfam" id="PF08447">
    <property type="entry name" value="PAS_3"/>
    <property type="match status" value="1"/>
</dbReference>
<feature type="transmembrane region" description="Helical" evidence="6">
    <location>
        <begin position="180"/>
        <end position="204"/>
    </location>
</feature>
<evidence type="ECO:0000256" key="3">
    <source>
        <dbReference type="ARBA" id="ARBA00022553"/>
    </source>
</evidence>
<dbReference type="SMART" id="SM00387">
    <property type="entry name" value="HATPase_c"/>
    <property type="match status" value="1"/>
</dbReference>
<dbReference type="SUPFAM" id="SSF47384">
    <property type="entry name" value="Homodimeric domain of signal transducing histidine kinase"/>
    <property type="match status" value="1"/>
</dbReference>
<dbReference type="InterPro" id="IPR000700">
    <property type="entry name" value="PAS-assoc_C"/>
</dbReference>
<dbReference type="OrthoDB" id="1931120at2"/>
<dbReference type="Pfam" id="PF02518">
    <property type="entry name" value="HATPase_c"/>
    <property type="match status" value="1"/>
</dbReference>
<dbReference type="STRING" id="768671.ThimaDRAFT_2819"/>
<dbReference type="Gene3D" id="1.10.287.130">
    <property type="match status" value="1"/>
</dbReference>
<accession>F9UD16</accession>
<evidence type="ECO:0000256" key="2">
    <source>
        <dbReference type="ARBA" id="ARBA00012438"/>
    </source>
</evidence>
<feature type="domain" description="PAS" evidence="8">
    <location>
        <begin position="250"/>
        <end position="321"/>
    </location>
</feature>
<feature type="domain" description="PAC" evidence="9">
    <location>
        <begin position="324"/>
        <end position="376"/>
    </location>
</feature>
<feature type="transmembrane region" description="Helical" evidence="6">
    <location>
        <begin position="6"/>
        <end position="25"/>
    </location>
</feature>
<evidence type="ECO:0000256" key="1">
    <source>
        <dbReference type="ARBA" id="ARBA00000085"/>
    </source>
</evidence>
<keyword evidence="6" id="KW-0472">Membrane</keyword>
<dbReference type="RefSeq" id="WP_007193691.1">
    <property type="nucleotide sequence ID" value="NZ_AFWV01000009.1"/>
</dbReference>
<feature type="transmembrane region" description="Helical" evidence="6">
    <location>
        <begin position="148"/>
        <end position="168"/>
    </location>
</feature>
<proteinExistence type="predicted"/>
<dbReference type="NCBIfam" id="TIGR00229">
    <property type="entry name" value="sensory_box"/>
    <property type="match status" value="1"/>
</dbReference>
<evidence type="ECO:0000256" key="6">
    <source>
        <dbReference type="SAM" id="Phobius"/>
    </source>
</evidence>
<comment type="catalytic activity">
    <reaction evidence="1">
        <text>ATP + protein L-histidine = ADP + protein N-phospho-L-histidine.</text>
        <dbReference type="EC" id="2.7.13.3"/>
    </reaction>
</comment>
<evidence type="ECO:0000256" key="5">
    <source>
        <dbReference type="ARBA" id="ARBA00022777"/>
    </source>
</evidence>
<keyword evidence="6" id="KW-1133">Transmembrane helix</keyword>
<feature type="transmembrane region" description="Helical" evidence="6">
    <location>
        <begin position="32"/>
        <end position="55"/>
    </location>
</feature>
<dbReference type="SUPFAM" id="SSF55874">
    <property type="entry name" value="ATPase domain of HSP90 chaperone/DNA topoisomerase II/histidine kinase"/>
    <property type="match status" value="1"/>
</dbReference>
<dbReference type="PANTHER" id="PTHR43304">
    <property type="entry name" value="PHYTOCHROME-LIKE PROTEIN CPH1"/>
    <property type="match status" value="1"/>
</dbReference>
<evidence type="ECO:0000256" key="4">
    <source>
        <dbReference type="ARBA" id="ARBA00022679"/>
    </source>
</evidence>
<sequence length="614" mass="66330">MSWITILYLMMAALSATIAGIYLAAWLMQRGAWAYLMFVLLALSIAGLAGMELWMLRAQTPAEYATALRWFQVPVWFGFVAIVGLVTLRLRPRFLWLGWLAVGLRTVAVAATFLSGPNLNFTELTEIEHVMLLGAPVALAGEGVPNPWMLTGQAALLSMMLFILDGGVSAWRRGEGVRSLALAISIFVGVAVGTAQAVLVFWNFAHWPILVTPLFVFVAAAMGSELSIGLLRAARAERDAQAKDAALSVSEQRLSLAAEAADAGFWGLDAQSGAVWATAKTRELFALPAEGALSLGDFLERVHRHDQARVKQLIAAALRSNERYRTEFRVVDPGGRVRWLAGLGRSVGPTEAGPRTLMGVSVDMTARKAMLDALRRQRARLERVFREETLSELSVALAHELNQPLAMILTNAEAAQALLAQTPPNLTEVKEILADIASADRRAADVIRHLRSLLERGEPDREDLLLDDAIDRVIQLLGNDIDDQCVTLDLSLAADLPSVQADRILIEQVLLNLLNNACAAVAGNPAGDRRVSVATRAQADGVLVEVTDNGCGVSDPERIFETFYSTTPGGLGMGLAIVRSIVNSHGGRVWAESPASGGATLHLYLPLTAPHHDR</sequence>
<dbReference type="PROSITE" id="PS50113">
    <property type="entry name" value="PAC"/>
    <property type="match status" value="1"/>
</dbReference>
<feature type="transmembrane region" description="Helical" evidence="6">
    <location>
        <begin position="67"/>
        <end position="87"/>
    </location>
</feature>
<organism evidence="10 11">
    <name type="scientific">Thiocapsa marina 5811</name>
    <dbReference type="NCBI Taxonomy" id="768671"/>
    <lineage>
        <taxon>Bacteria</taxon>
        <taxon>Pseudomonadati</taxon>
        <taxon>Pseudomonadota</taxon>
        <taxon>Gammaproteobacteria</taxon>
        <taxon>Chromatiales</taxon>
        <taxon>Chromatiaceae</taxon>
        <taxon>Thiocapsa</taxon>
    </lineage>
</organism>
<dbReference type="PRINTS" id="PR00344">
    <property type="entry name" value="BCTRLSENSOR"/>
</dbReference>
<dbReference type="PATRIC" id="fig|768671.3.peg.2979"/>
<keyword evidence="4" id="KW-0808">Transferase</keyword>
<dbReference type="CDD" id="cd00082">
    <property type="entry name" value="HisKA"/>
    <property type="match status" value="1"/>
</dbReference>
<evidence type="ECO:0000313" key="11">
    <source>
        <dbReference type="Proteomes" id="UP000005459"/>
    </source>
</evidence>
<feature type="transmembrane region" description="Helical" evidence="6">
    <location>
        <begin position="210"/>
        <end position="231"/>
    </location>
</feature>
<feature type="domain" description="Histidine kinase" evidence="7">
    <location>
        <begin position="396"/>
        <end position="609"/>
    </location>
</feature>
<dbReference type="EMBL" id="AFWV01000009">
    <property type="protein sequence ID" value="EGV17760.1"/>
    <property type="molecule type" value="Genomic_DNA"/>
</dbReference>
<dbReference type="InterPro" id="IPR052162">
    <property type="entry name" value="Sensor_kinase/Photoreceptor"/>
</dbReference>
<dbReference type="InterPro" id="IPR003594">
    <property type="entry name" value="HATPase_dom"/>
</dbReference>
<dbReference type="PANTHER" id="PTHR43304:SF1">
    <property type="entry name" value="PAC DOMAIN-CONTAINING PROTEIN"/>
    <property type="match status" value="1"/>
</dbReference>
<keyword evidence="3" id="KW-0597">Phosphoprotein</keyword>
<evidence type="ECO:0000313" key="10">
    <source>
        <dbReference type="EMBL" id="EGV17760.1"/>
    </source>
</evidence>
<gene>
    <name evidence="10" type="ORF">ThimaDRAFT_2819</name>
</gene>
<dbReference type="PROSITE" id="PS50112">
    <property type="entry name" value="PAS"/>
    <property type="match status" value="1"/>
</dbReference>
<dbReference type="GO" id="GO:0000155">
    <property type="term" value="F:phosphorelay sensor kinase activity"/>
    <property type="evidence" value="ECO:0007669"/>
    <property type="project" value="InterPro"/>
</dbReference>
<keyword evidence="5 10" id="KW-0418">Kinase</keyword>
<reference evidence="10 11" key="1">
    <citation type="submission" date="2011-06" db="EMBL/GenBank/DDBJ databases">
        <title>The draft genome of Thiocapsa marina 5811.</title>
        <authorList>
            <consortium name="US DOE Joint Genome Institute (JGI-PGF)"/>
            <person name="Lucas S."/>
            <person name="Han J."/>
            <person name="Cheng J.-F."/>
            <person name="Goodwin L."/>
            <person name="Pitluck S."/>
            <person name="Peters L."/>
            <person name="Land M.L."/>
            <person name="Hauser L."/>
            <person name="Vogl K."/>
            <person name="Liu Z."/>
            <person name="Imhoff J."/>
            <person name="Thiel V."/>
            <person name="Frigaard N.-U."/>
            <person name="Bryant D."/>
            <person name="Woyke T.J."/>
        </authorList>
    </citation>
    <scope>NUCLEOTIDE SEQUENCE [LARGE SCALE GENOMIC DNA]</scope>
    <source>
        <strain evidence="10 11">5811</strain>
    </source>
</reference>
<keyword evidence="6" id="KW-0812">Transmembrane</keyword>
<dbReference type="SUPFAM" id="SSF55785">
    <property type="entry name" value="PYP-like sensor domain (PAS domain)"/>
    <property type="match status" value="1"/>
</dbReference>
<dbReference type="InterPro" id="IPR005467">
    <property type="entry name" value="His_kinase_dom"/>
</dbReference>
<dbReference type="InterPro" id="IPR036890">
    <property type="entry name" value="HATPase_C_sf"/>
</dbReference>